<keyword evidence="3 7" id="KW-0521">NADP</keyword>
<accession>A0A6A7Y0T7</accession>
<keyword evidence="7" id="KW-0170">Cobalt</keyword>
<keyword evidence="7" id="KW-0862">Zinc</keyword>
<dbReference type="AlphaFoldDB" id="A0A6A7Y0T7"/>
<dbReference type="InterPro" id="IPR005255">
    <property type="entry name" value="PdxA_fam"/>
</dbReference>
<feature type="binding site" evidence="7">
    <location>
        <position position="281"/>
    </location>
    <ligand>
        <name>a divalent metal cation</name>
        <dbReference type="ChEBI" id="CHEBI:60240"/>
        <note>ligand shared between dimeric partners</note>
    </ligand>
</feature>
<dbReference type="Gene3D" id="3.40.718.10">
    <property type="entry name" value="Isopropylmalate Dehydrogenase"/>
    <property type="match status" value="1"/>
</dbReference>
<reference evidence="8 9" key="1">
    <citation type="submission" date="2019-09" db="EMBL/GenBank/DDBJ databases">
        <title>Segnochrobactrum spirostomi gen. nov., sp. nov., isolated from the ciliate Spirostomum cf. yagiui and description of a novel family, Segnochrobactraceae fam. nov. within the order Rhizobiales of the class Alphaproteobacteria.</title>
        <authorList>
            <person name="Akter S."/>
            <person name="Shazib S.U.A."/>
            <person name="Shin M.K."/>
        </authorList>
    </citation>
    <scope>NUCLEOTIDE SEQUENCE [LARGE SCALE GENOMIC DNA]</scope>
    <source>
        <strain evidence="8 9">Sp-1</strain>
    </source>
</reference>
<comment type="miscellaneous">
    <text evidence="7">The active site is located at the dimer interface.</text>
</comment>
<comment type="function">
    <text evidence="7">Catalyzes the NAD(P)-dependent oxidation of 4-(phosphooxy)-L-threonine (HTP) into 2-amino-3-oxo-4-(phosphooxy)butyric acid which spontaneously decarboxylates to form 3-amino-2-oxopropyl phosphate (AHAP).</text>
</comment>
<dbReference type="PANTHER" id="PTHR30004">
    <property type="entry name" value="4-HYDROXYTHREONINE-4-PHOSPHATE DEHYDROGENASE"/>
    <property type="match status" value="1"/>
</dbReference>
<evidence type="ECO:0000256" key="6">
    <source>
        <dbReference type="ARBA" id="ARBA00023096"/>
    </source>
</evidence>
<dbReference type="GO" id="GO:0050570">
    <property type="term" value="F:4-hydroxythreonine-4-phosphate dehydrogenase activity"/>
    <property type="evidence" value="ECO:0007669"/>
    <property type="project" value="UniProtKB-UniRule"/>
</dbReference>
<dbReference type="PANTHER" id="PTHR30004:SF6">
    <property type="entry name" value="D-THREONATE 4-PHOSPHATE DEHYDROGENASE"/>
    <property type="match status" value="1"/>
</dbReference>
<dbReference type="GO" id="GO:0042823">
    <property type="term" value="P:pyridoxal phosphate biosynthetic process"/>
    <property type="evidence" value="ECO:0007669"/>
    <property type="project" value="UniProtKB-UniRule"/>
</dbReference>
<protein>
    <recommendedName>
        <fullName evidence="7">4-hydroxythreonine-4-phosphate dehydrogenase</fullName>
        <ecNumber evidence="7">1.1.1.262</ecNumber>
    </recommendedName>
    <alternativeName>
        <fullName evidence="7">4-(phosphohydroxy)-L-threonine dehydrogenase</fullName>
    </alternativeName>
</protein>
<gene>
    <name evidence="7 8" type="primary">pdxA</name>
    <name evidence="8" type="ORF">F0357_03330</name>
</gene>
<dbReference type="GO" id="GO:0000287">
    <property type="term" value="F:magnesium ion binding"/>
    <property type="evidence" value="ECO:0007669"/>
    <property type="project" value="UniProtKB-UniRule"/>
</dbReference>
<keyword evidence="7" id="KW-0460">Magnesium</keyword>
<evidence type="ECO:0000256" key="4">
    <source>
        <dbReference type="ARBA" id="ARBA00023002"/>
    </source>
</evidence>
<dbReference type="GO" id="GO:0008270">
    <property type="term" value="F:zinc ion binding"/>
    <property type="evidence" value="ECO:0007669"/>
    <property type="project" value="UniProtKB-UniRule"/>
</dbReference>
<dbReference type="SUPFAM" id="SSF53659">
    <property type="entry name" value="Isocitrate/Isopropylmalate dehydrogenase-like"/>
    <property type="match status" value="1"/>
</dbReference>
<comment type="similarity">
    <text evidence="7">Belongs to the PdxA family.</text>
</comment>
<keyword evidence="5 7" id="KW-0520">NAD</keyword>
<dbReference type="Proteomes" id="UP000332515">
    <property type="component" value="Unassembled WGS sequence"/>
</dbReference>
<sequence>MTTAAPTHSAGARPVAVTVGEPAGIGPDLLLAIWARRTALSLPPLFAIADPDLLARRAAVLGLGVEIAPASTPETLALDGPALPVLATRHPMHAEPGTPRAADAPAIVEAIERAVALVMAGDAAALMTGPIQKASLYEAGFSYPGHTEFLGALSEHHTGVPATPVMMIAAPMLRTVPVTIHIPFAEVPKRLTRERIVTVGRIVARDLSERFGLAAPRLAVAGLNPHAGEDGHLGREDEEIVRPAVEALRAEGIAATGPLPADTLFHAAARTRYDAVLGMYHDQALIPVKTLAFDEGVNVTLGLPFVRTSPDHGTALDLAGTGTANPASVLAALRLAAHLGHR</sequence>
<feature type="binding site" evidence="7">
    <location>
        <position position="146"/>
    </location>
    <ligand>
        <name>substrate</name>
    </ligand>
</feature>
<evidence type="ECO:0000313" key="9">
    <source>
        <dbReference type="Proteomes" id="UP000332515"/>
    </source>
</evidence>
<feature type="binding site" evidence="7">
    <location>
        <position position="298"/>
    </location>
    <ligand>
        <name>substrate</name>
    </ligand>
</feature>
<comment type="cofactor">
    <cofactor evidence="7">
        <name>Zn(2+)</name>
        <dbReference type="ChEBI" id="CHEBI:29105"/>
    </cofactor>
    <cofactor evidence="7">
        <name>Mg(2+)</name>
        <dbReference type="ChEBI" id="CHEBI:18420"/>
    </cofactor>
    <cofactor evidence="7">
        <name>Co(2+)</name>
        <dbReference type="ChEBI" id="CHEBI:48828"/>
    </cofactor>
    <text evidence="7">Binds 1 divalent metal cation per subunit. Can use ions such as Zn(2+), Mg(2+) or Co(2+).</text>
</comment>
<keyword evidence="9" id="KW-1185">Reference proteome</keyword>
<evidence type="ECO:0000256" key="3">
    <source>
        <dbReference type="ARBA" id="ARBA00022857"/>
    </source>
</evidence>
<comment type="subunit">
    <text evidence="7">Homodimer.</text>
</comment>
<keyword evidence="2 7" id="KW-0479">Metal-binding</keyword>
<evidence type="ECO:0000256" key="7">
    <source>
        <dbReference type="HAMAP-Rule" id="MF_00536"/>
    </source>
</evidence>
<feature type="binding site" evidence="7">
    <location>
        <position position="181"/>
    </location>
    <ligand>
        <name>a divalent metal cation</name>
        <dbReference type="ChEBI" id="CHEBI:60240"/>
        <note>ligand shared between dimeric partners</note>
    </ligand>
</feature>
<dbReference type="EC" id="1.1.1.262" evidence="7"/>
<keyword evidence="4 7" id="KW-0560">Oxidoreductase</keyword>
<dbReference type="GO" id="GO:0051287">
    <property type="term" value="F:NAD binding"/>
    <property type="evidence" value="ECO:0007669"/>
    <property type="project" value="InterPro"/>
</dbReference>
<dbReference type="InterPro" id="IPR037510">
    <property type="entry name" value="PdxA"/>
</dbReference>
<comment type="subcellular location">
    <subcellularLocation>
        <location evidence="7">Cytoplasm</location>
    </subcellularLocation>
</comment>
<dbReference type="GO" id="GO:0008615">
    <property type="term" value="P:pyridoxine biosynthetic process"/>
    <property type="evidence" value="ECO:0007669"/>
    <property type="project" value="UniProtKB-UniRule"/>
</dbReference>
<feature type="binding site" evidence="7">
    <location>
        <position position="226"/>
    </location>
    <ligand>
        <name>a divalent metal cation</name>
        <dbReference type="ChEBI" id="CHEBI:60240"/>
        <note>ligand shared between dimeric partners</note>
    </ligand>
</feature>
<feature type="binding site" evidence="7">
    <location>
        <position position="289"/>
    </location>
    <ligand>
        <name>substrate</name>
    </ligand>
</feature>
<name>A0A6A7Y0T7_9HYPH</name>
<dbReference type="RefSeq" id="WP_153478729.1">
    <property type="nucleotide sequence ID" value="NZ_VWNA01000001.1"/>
</dbReference>
<feature type="binding site" evidence="7">
    <location>
        <position position="307"/>
    </location>
    <ligand>
        <name>substrate</name>
    </ligand>
</feature>
<keyword evidence="1 7" id="KW-0963">Cytoplasm</keyword>
<dbReference type="NCBIfam" id="NF003699">
    <property type="entry name" value="PRK05312.1"/>
    <property type="match status" value="1"/>
</dbReference>
<evidence type="ECO:0000313" key="8">
    <source>
        <dbReference type="EMBL" id="MQT11721.1"/>
    </source>
</evidence>
<organism evidence="8 9">
    <name type="scientific">Segnochrobactrum spirostomi</name>
    <dbReference type="NCBI Taxonomy" id="2608987"/>
    <lineage>
        <taxon>Bacteria</taxon>
        <taxon>Pseudomonadati</taxon>
        <taxon>Pseudomonadota</taxon>
        <taxon>Alphaproteobacteria</taxon>
        <taxon>Hyphomicrobiales</taxon>
        <taxon>Segnochrobactraceae</taxon>
        <taxon>Segnochrobactrum</taxon>
    </lineage>
</organism>
<dbReference type="NCBIfam" id="TIGR00557">
    <property type="entry name" value="pdxA"/>
    <property type="match status" value="1"/>
</dbReference>
<keyword evidence="6 7" id="KW-0664">Pyridoxine biosynthesis</keyword>
<evidence type="ECO:0000256" key="5">
    <source>
        <dbReference type="ARBA" id="ARBA00023027"/>
    </source>
</evidence>
<proteinExistence type="inferred from homology"/>
<feature type="binding site" evidence="7">
    <location>
        <position position="147"/>
    </location>
    <ligand>
        <name>substrate</name>
    </ligand>
</feature>
<comment type="pathway">
    <text evidence="7">Cofactor biosynthesis; pyridoxine 5'-phosphate biosynthesis; pyridoxine 5'-phosphate from D-erythrose 4-phosphate: step 4/5.</text>
</comment>
<comment type="caution">
    <text evidence="8">The sequence shown here is derived from an EMBL/GenBank/DDBJ whole genome shotgun (WGS) entry which is preliminary data.</text>
</comment>
<dbReference type="EMBL" id="VWNA01000001">
    <property type="protein sequence ID" value="MQT11721.1"/>
    <property type="molecule type" value="Genomic_DNA"/>
</dbReference>
<dbReference type="UniPathway" id="UPA00244">
    <property type="reaction ID" value="UER00312"/>
</dbReference>
<evidence type="ECO:0000256" key="2">
    <source>
        <dbReference type="ARBA" id="ARBA00022723"/>
    </source>
</evidence>
<dbReference type="Pfam" id="PF04166">
    <property type="entry name" value="PdxA"/>
    <property type="match status" value="1"/>
</dbReference>
<dbReference type="GO" id="GO:0050897">
    <property type="term" value="F:cobalt ion binding"/>
    <property type="evidence" value="ECO:0007669"/>
    <property type="project" value="UniProtKB-UniRule"/>
</dbReference>
<dbReference type="GO" id="GO:0005737">
    <property type="term" value="C:cytoplasm"/>
    <property type="evidence" value="ECO:0007669"/>
    <property type="project" value="UniProtKB-SubCell"/>
</dbReference>
<evidence type="ECO:0000256" key="1">
    <source>
        <dbReference type="ARBA" id="ARBA00022490"/>
    </source>
</evidence>
<comment type="catalytic activity">
    <reaction evidence="7">
        <text>4-(phosphooxy)-L-threonine + NAD(+) = 3-amino-2-oxopropyl phosphate + CO2 + NADH</text>
        <dbReference type="Rhea" id="RHEA:32275"/>
        <dbReference type="ChEBI" id="CHEBI:16526"/>
        <dbReference type="ChEBI" id="CHEBI:57279"/>
        <dbReference type="ChEBI" id="CHEBI:57540"/>
        <dbReference type="ChEBI" id="CHEBI:57945"/>
        <dbReference type="ChEBI" id="CHEBI:58452"/>
        <dbReference type="EC" id="1.1.1.262"/>
    </reaction>
</comment>
<dbReference type="HAMAP" id="MF_00536">
    <property type="entry name" value="PdxA"/>
    <property type="match status" value="1"/>
</dbReference>